<dbReference type="Gene3D" id="3.40.47.10">
    <property type="match status" value="1"/>
</dbReference>
<proteinExistence type="predicted"/>
<evidence type="ECO:0000313" key="2">
    <source>
        <dbReference type="Proteomes" id="UP001056384"/>
    </source>
</evidence>
<dbReference type="AlphaFoldDB" id="A0A9Q9APU8"/>
<dbReference type="OrthoDB" id="3940576at2759"/>
<dbReference type="SUPFAM" id="SSF53901">
    <property type="entry name" value="Thiolase-like"/>
    <property type="match status" value="1"/>
</dbReference>
<organism evidence="1 2">
    <name type="scientific">Septoria linicola</name>
    <dbReference type="NCBI Taxonomy" id="215465"/>
    <lineage>
        <taxon>Eukaryota</taxon>
        <taxon>Fungi</taxon>
        <taxon>Dikarya</taxon>
        <taxon>Ascomycota</taxon>
        <taxon>Pezizomycotina</taxon>
        <taxon>Dothideomycetes</taxon>
        <taxon>Dothideomycetidae</taxon>
        <taxon>Mycosphaerellales</taxon>
        <taxon>Mycosphaerellaceae</taxon>
        <taxon>Septoria</taxon>
    </lineage>
</organism>
<keyword evidence="2" id="KW-1185">Reference proteome</keyword>
<protein>
    <submittedName>
        <fullName evidence="1">Thiolase</fullName>
    </submittedName>
</protein>
<accession>A0A9Q9APU8</accession>
<name>A0A9Q9APU8_9PEZI</name>
<gene>
    <name evidence="1" type="ORF">Slin15195_G065730</name>
</gene>
<dbReference type="GO" id="GO:0016746">
    <property type="term" value="F:acyltransferase activity"/>
    <property type="evidence" value="ECO:0007669"/>
    <property type="project" value="InterPro"/>
</dbReference>
<dbReference type="Proteomes" id="UP001056384">
    <property type="component" value="Chromosome 5"/>
</dbReference>
<dbReference type="EMBL" id="CP099422">
    <property type="protein sequence ID" value="USW53254.1"/>
    <property type="molecule type" value="Genomic_DNA"/>
</dbReference>
<evidence type="ECO:0000313" key="1">
    <source>
        <dbReference type="EMBL" id="USW53254.1"/>
    </source>
</evidence>
<sequence length="322" mass="34553">MRVSQAHIAGIAIARVDDGTLHDPALAASARAMLDAGITYTNIDQSIVSFQDDSRIPATCLHAFGMEGAPIAEVDNKSVLFTAVQSIKSRQSNCALVLGLDSNLVVGIVLVSDLFLTSHAYLKDSAICIRGYSLVYPVHSRSLGGTDPSRTARTAVSSALRQAQLRSTDVQLLHLPRDLRESNPRALSGFDAATSELSRSLGSEQGTAGFAVLATLVWQFRGWAGDLPHIAHNCLLYTLSPSGAVSVIILGRSDGRAALKWEEVQNVRDGRERLGYNPAVETREICVEDLEAVRARDEFVPTAQKAIQLPVKGGDRAALARL</sequence>
<dbReference type="InterPro" id="IPR016039">
    <property type="entry name" value="Thiolase-like"/>
</dbReference>
<reference evidence="1" key="1">
    <citation type="submission" date="2022-06" db="EMBL/GenBank/DDBJ databases">
        <title>Complete genome sequences of two strains of the flax pathogen Septoria linicola.</title>
        <authorList>
            <person name="Lapalu N."/>
            <person name="Simon A."/>
            <person name="Demenou B."/>
            <person name="Paumier D."/>
            <person name="Guillot M.-P."/>
            <person name="Gout L."/>
            <person name="Valade R."/>
        </authorList>
    </citation>
    <scope>NUCLEOTIDE SEQUENCE</scope>
    <source>
        <strain evidence="1">SE15195</strain>
    </source>
</reference>